<organism evidence="4 5">
    <name type="scientific">Allobranchiibius huperziae</name>
    <dbReference type="NCBI Taxonomy" id="1874116"/>
    <lineage>
        <taxon>Bacteria</taxon>
        <taxon>Bacillati</taxon>
        <taxon>Actinomycetota</taxon>
        <taxon>Actinomycetes</taxon>
        <taxon>Micrococcales</taxon>
        <taxon>Dermacoccaceae</taxon>
        <taxon>Allobranchiibius</taxon>
    </lineage>
</organism>
<dbReference type="AlphaFoldDB" id="A0A853DQ89"/>
<evidence type="ECO:0000256" key="1">
    <source>
        <dbReference type="ARBA" id="ARBA00022801"/>
    </source>
</evidence>
<dbReference type="RefSeq" id="WP_179483359.1">
    <property type="nucleotide sequence ID" value="NZ_JACCFW010000001.1"/>
</dbReference>
<sequence length="936" mass="100134">MQVIRNRRTVTRSRSLTLGLTGRQLRLAGATATVLTVAGGGIAYANTNIFGDHQVGSESSKGIQISDDQVIKPIGDRLLTTDGKYMGSTVSPDKRFVAATSTDKNVVLQIVDLSTYKVIWRVGKAAGVNQTLADGTVGQEGPTYSPDGKFLWLPQKDGLTRFPVNADGTLGAPTSVPLAKVGTKSALPGKATYSADGSTLYVPVNGQNTVVALDPATGALQKTWAVGIAPREIALAGGKLYVSNEGGRTARPGDTTINSYGTDVPANATLGTSTTGTVSVIDPSKPSAAVGSIAVGLHPTALLARGNALFVANTNSDTVSVIDTTKDRVVQTIDTQPGPSSKVGYEPTSVALTADGHLLVTLGRADAVAVYRYGGTPQEPVSSIGLLPTDYFPATIATVGSKILVTNTRGIDARGPAVTVSKGFGTTPATSHGTHSTTGSFTRFTLPTDKQIAKYTRVVFAQNGWNKKDVQEAQGSTRKPVAVPARIGDPSTIKHVFLLVKENRTYDQVYGDDTRGNGDASLAQFGKTVTPNQHALAKQFGLYDNLYDIGTNSAEGHNWLMQGDNPEYTESSAGEYERSYDTEDDVLGHQRSGFLWTSVQAAGKTVRNYGEFTQFETKPAGATWQKYYCASKTVDNGGSPSVLTDPSIKQDTESPIPSLNKITDHDYPKFDTDIPDQYRYQIWKQEFEKKGPANLNTFWLSSDHTGGTPDPRAQVADGDLAVGRIVDEISHSKYWKDSAIFVVEDDSQDGVDHVDGHRAPVQVISPWSLHGKVDDTYYSQLSVGRTIQQILGAQPLNQKLAAATPMYGAFTNKPNYKPFTAVPNEVPLTEGVTTAPACGDDTLGRKGAAAMQLTKREAAATAVPAAERAVAAQWQTWRGQQRFTGDSAIPDYADPEQMNRYTWYQTHGWKTPYPGDSMIYAPSQVPGAYIPNADQE</sequence>
<dbReference type="Gene3D" id="2.130.10.10">
    <property type="entry name" value="YVTN repeat-like/Quinoprotein amine dehydrogenase"/>
    <property type="match status" value="2"/>
</dbReference>
<keyword evidence="2" id="KW-0843">Virulence</keyword>
<dbReference type="GO" id="GO:0016788">
    <property type="term" value="F:hydrolase activity, acting on ester bonds"/>
    <property type="evidence" value="ECO:0007669"/>
    <property type="project" value="InterPro"/>
</dbReference>
<dbReference type="InterPro" id="IPR015943">
    <property type="entry name" value="WD40/YVTN_repeat-like_dom_sf"/>
</dbReference>
<comment type="caution">
    <text evidence="4">The sequence shown here is derived from an EMBL/GenBank/DDBJ whole genome shotgun (WGS) entry which is preliminary data.</text>
</comment>
<dbReference type="PANTHER" id="PTHR47197">
    <property type="entry name" value="PROTEIN NIRF"/>
    <property type="match status" value="1"/>
</dbReference>
<dbReference type="NCBIfam" id="TIGR02276">
    <property type="entry name" value="beta_rpt_yvtn"/>
    <property type="match status" value="1"/>
</dbReference>
<keyword evidence="1" id="KW-0378">Hydrolase</keyword>
<dbReference type="EMBL" id="JACCFW010000001">
    <property type="protein sequence ID" value="NYJ76285.1"/>
    <property type="molecule type" value="Genomic_DNA"/>
</dbReference>
<feature type="region of interest" description="Disordered" evidence="3">
    <location>
        <begin position="640"/>
        <end position="664"/>
    </location>
</feature>
<dbReference type="Pfam" id="PF04185">
    <property type="entry name" value="Phosphoesterase"/>
    <property type="match status" value="1"/>
</dbReference>
<keyword evidence="5" id="KW-1185">Reference proteome</keyword>
<dbReference type="InterPro" id="IPR017850">
    <property type="entry name" value="Alkaline_phosphatase_core_sf"/>
</dbReference>
<dbReference type="InterPro" id="IPR007312">
    <property type="entry name" value="Phosphoesterase"/>
</dbReference>
<dbReference type="SUPFAM" id="SSF50974">
    <property type="entry name" value="Nitrous oxide reductase, N-terminal domain"/>
    <property type="match status" value="1"/>
</dbReference>
<dbReference type="Proteomes" id="UP000571817">
    <property type="component" value="Unassembled WGS sequence"/>
</dbReference>
<reference evidence="4 5" key="1">
    <citation type="submission" date="2020-07" db="EMBL/GenBank/DDBJ databases">
        <title>Sequencing the genomes of 1000 actinobacteria strains.</title>
        <authorList>
            <person name="Klenk H.-P."/>
        </authorList>
    </citation>
    <scope>NUCLEOTIDE SEQUENCE [LARGE SCALE GENOMIC DNA]</scope>
    <source>
        <strain evidence="4 5">DSM 29531</strain>
    </source>
</reference>
<dbReference type="InterPro" id="IPR011964">
    <property type="entry name" value="YVTN_b-propeller_repeat"/>
</dbReference>
<dbReference type="InterPro" id="IPR051200">
    <property type="entry name" value="Host-pathogen_enzymatic-act"/>
</dbReference>
<evidence type="ECO:0000313" key="5">
    <source>
        <dbReference type="Proteomes" id="UP000571817"/>
    </source>
</evidence>
<evidence type="ECO:0000313" key="4">
    <source>
        <dbReference type="EMBL" id="NYJ76285.1"/>
    </source>
</evidence>
<dbReference type="SUPFAM" id="SSF53649">
    <property type="entry name" value="Alkaline phosphatase-like"/>
    <property type="match status" value="1"/>
</dbReference>
<dbReference type="InterPro" id="IPR011045">
    <property type="entry name" value="N2O_reductase_N"/>
</dbReference>
<name>A0A853DQ89_9MICO</name>
<protein>
    <submittedName>
        <fullName evidence="4">YVTN family beta-propeller protein</fullName>
    </submittedName>
</protein>
<evidence type="ECO:0000256" key="3">
    <source>
        <dbReference type="SAM" id="MobiDB-lite"/>
    </source>
</evidence>
<dbReference type="Gene3D" id="3.40.720.10">
    <property type="entry name" value="Alkaline Phosphatase, subunit A"/>
    <property type="match status" value="2"/>
</dbReference>
<evidence type="ECO:0000256" key="2">
    <source>
        <dbReference type="ARBA" id="ARBA00023026"/>
    </source>
</evidence>
<feature type="compositionally biased region" description="Polar residues" evidence="3">
    <location>
        <begin position="640"/>
        <end position="661"/>
    </location>
</feature>
<accession>A0A853DQ89</accession>
<proteinExistence type="predicted"/>
<dbReference type="PANTHER" id="PTHR47197:SF3">
    <property type="entry name" value="DIHYDRO-HEME D1 DEHYDROGENASE"/>
    <property type="match status" value="1"/>
</dbReference>
<gene>
    <name evidence="4" type="ORF">HNR15_003248</name>
</gene>